<comment type="caution">
    <text evidence="9">The sequence shown here is derived from an EMBL/GenBank/DDBJ whole genome shotgun (WGS) entry which is preliminary data.</text>
</comment>
<keyword evidence="4" id="KW-0862">Zinc</keyword>
<feature type="domain" description="C2H2-type" evidence="8">
    <location>
        <begin position="253"/>
        <end position="282"/>
    </location>
</feature>
<evidence type="ECO:0000313" key="9">
    <source>
        <dbReference type="EMBL" id="KRT79895.1"/>
    </source>
</evidence>
<dbReference type="Gene3D" id="3.30.160.60">
    <property type="entry name" value="Classic Zinc Finger"/>
    <property type="match status" value="6"/>
</dbReference>
<dbReference type="Pfam" id="PF00096">
    <property type="entry name" value="zf-C2H2"/>
    <property type="match status" value="2"/>
</dbReference>
<dbReference type="GO" id="GO:0031519">
    <property type="term" value="C:PcG protein complex"/>
    <property type="evidence" value="ECO:0007669"/>
    <property type="project" value="TreeGrafter"/>
</dbReference>
<evidence type="ECO:0000259" key="8">
    <source>
        <dbReference type="PROSITE" id="PS50157"/>
    </source>
</evidence>
<sequence length="525" mass="60838">MGSSADELSPQTVEEQCIFIGTSLLDVENIDEWIVKGDNFLLRNDEIKNNMINQKLDPLFNQRNCMDKSSDDEMIQHSQSITPNIFKIDRNVYQIQKDNVDKITDRINDIEVKVSLGLNVSFIYCDSKVLVMFQNDQQMKVLPECFISTVEMGMHLFKQNEKQSIVELNRIKVVKDIDLEIPCLITNNGFKLYLCSQYNCNEGFVRSGNAKLHVLVHIGYKPYACDYPNCTWAFYTMCKLKRHQETHLNKKDFVCTLEGCMRRFTTIYNLNNHKRLHERPADLPCPVMGCKVKFQTIRLRERHLKSHDRSEAPFQCLMLNCSKTFFSDTALATHMKTHSHKESEIRCKWPNCGKVFEHPCRLKAHQRNHTGQKPYSCMFENCKWTFSTASKLRRHQSIHTNDRKFHCTIGTCNKSFLRSEHLKEHTLTHIGQKNYQCEVCATNFLAKSTLCLHINKYHPEQNACARALPYPQNVEKPSSEVLLEQAIQSLGVPSDMILGTGLLPEEPLELLENENFSTVNLRDLD</sequence>
<evidence type="ECO:0000256" key="6">
    <source>
        <dbReference type="ARBA" id="ARBA00023163"/>
    </source>
</evidence>
<dbReference type="SMART" id="SM00355">
    <property type="entry name" value="ZnF_C2H2"/>
    <property type="match status" value="9"/>
</dbReference>
<reference evidence="9 10" key="1">
    <citation type="submission" date="2015-09" db="EMBL/GenBank/DDBJ databases">
        <title>Draft genome of the scarab beetle Oryctes borbonicus.</title>
        <authorList>
            <person name="Meyer J.M."/>
            <person name="Markov G.V."/>
            <person name="Baskaran P."/>
            <person name="Herrmann M."/>
            <person name="Sommer R.J."/>
            <person name="Roedelsperger C."/>
        </authorList>
    </citation>
    <scope>NUCLEOTIDE SEQUENCE [LARGE SCALE GENOMIC DNA]</scope>
    <source>
        <strain evidence="9">OB123</strain>
        <tissue evidence="9">Whole animal</tissue>
    </source>
</reference>
<name>A0A0T6AZ50_9SCAR</name>
<organism evidence="9 10">
    <name type="scientific">Oryctes borbonicus</name>
    <dbReference type="NCBI Taxonomy" id="1629725"/>
    <lineage>
        <taxon>Eukaryota</taxon>
        <taxon>Metazoa</taxon>
        <taxon>Ecdysozoa</taxon>
        <taxon>Arthropoda</taxon>
        <taxon>Hexapoda</taxon>
        <taxon>Insecta</taxon>
        <taxon>Pterygota</taxon>
        <taxon>Neoptera</taxon>
        <taxon>Endopterygota</taxon>
        <taxon>Coleoptera</taxon>
        <taxon>Polyphaga</taxon>
        <taxon>Scarabaeiformia</taxon>
        <taxon>Scarabaeidae</taxon>
        <taxon>Dynastinae</taxon>
        <taxon>Oryctes</taxon>
    </lineage>
</organism>
<evidence type="ECO:0000256" key="3">
    <source>
        <dbReference type="ARBA" id="ARBA00022771"/>
    </source>
</evidence>
<feature type="domain" description="C2H2-type" evidence="8">
    <location>
        <begin position="193"/>
        <end position="222"/>
    </location>
</feature>
<dbReference type="PANTHER" id="PTHR14003:SF19">
    <property type="entry name" value="YY2 TRANSCRIPTION FACTOR"/>
    <property type="match status" value="1"/>
</dbReference>
<dbReference type="EMBL" id="LJIG01022565">
    <property type="protein sequence ID" value="KRT79895.1"/>
    <property type="molecule type" value="Genomic_DNA"/>
</dbReference>
<dbReference type="GO" id="GO:0000978">
    <property type="term" value="F:RNA polymerase II cis-regulatory region sequence-specific DNA binding"/>
    <property type="evidence" value="ECO:0007669"/>
    <property type="project" value="TreeGrafter"/>
</dbReference>
<evidence type="ECO:0000256" key="4">
    <source>
        <dbReference type="ARBA" id="ARBA00022833"/>
    </source>
</evidence>
<feature type="domain" description="C2H2-type" evidence="8">
    <location>
        <begin position="375"/>
        <end position="404"/>
    </location>
</feature>
<dbReference type="OrthoDB" id="6277246at2759"/>
<keyword evidence="3 7" id="KW-0863">Zinc-finger</keyword>
<feature type="domain" description="C2H2-type" evidence="8">
    <location>
        <begin position="223"/>
        <end position="252"/>
    </location>
</feature>
<dbReference type="GO" id="GO:0000981">
    <property type="term" value="F:DNA-binding transcription factor activity, RNA polymerase II-specific"/>
    <property type="evidence" value="ECO:0007669"/>
    <property type="project" value="TreeGrafter"/>
</dbReference>
<dbReference type="Proteomes" id="UP000051574">
    <property type="component" value="Unassembled WGS sequence"/>
</dbReference>
<feature type="domain" description="C2H2-type" evidence="8">
    <location>
        <begin position="314"/>
        <end position="343"/>
    </location>
</feature>
<keyword evidence="1" id="KW-0479">Metal-binding</keyword>
<feature type="domain" description="C2H2-type" evidence="8">
    <location>
        <begin position="405"/>
        <end position="434"/>
    </location>
</feature>
<evidence type="ECO:0000256" key="2">
    <source>
        <dbReference type="ARBA" id="ARBA00022737"/>
    </source>
</evidence>
<protein>
    <submittedName>
        <fullName evidence="9">Zinc finger protein</fullName>
    </submittedName>
</protein>
<evidence type="ECO:0000313" key="10">
    <source>
        <dbReference type="Proteomes" id="UP000051574"/>
    </source>
</evidence>
<accession>A0A0T6AZ50</accession>
<keyword evidence="10" id="KW-1185">Reference proteome</keyword>
<dbReference type="FunFam" id="3.30.160.60:FF:000032">
    <property type="entry name" value="Krueppel-like factor 4"/>
    <property type="match status" value="1"/>
</dbReference>
<proteinExistence type="predicted"/>
<dbReference type="PANTHER" id="PTHR14003">
    <property type="entry name" value="TRANSCRIPTIONAL REPRESSOR PROTEIN YY"/>
    <property type="match status" value="1"/>
</dbReference>
<gene>
    <name evidence="9" type="ORF">AMK59_8171</name>
</gene>
<keyword evidence="2" id="KW-0677">Repeat</keyword>
<dbReference type="PROSITE" id="PS00028">
    <property type="entry name" value="ZINC_FINGER_C2H2_1"/>
    <property type="match status" value="8"/>
</dbReference>
<dbReference type="PROSITE" id="PS50157">
    <property type="entry name" value="ZINC_FINGER_C2H2_2"/>
    <property type="match status" value="8"/>
</dbReference>
<evidence type="ECO:0000256" key="5">
    <source>
        <dbReference type="ARBA" id="ARBA00023015"/>
    </source>
</evidence>
<keyword evidence="5" id="KW-0805">Transcription regulation</keyword>
<evidence type="ECO:0000256" key="1">
    <source>
        <dbReference type="ARBA" id="ARBA00022723"/>
    </source>
</evidence>
<dbReference type="GO" id="GO:0005667">
    <property type="term" value="C:transcription regulator complex"/>
    <property type="evidence" value="ECO:0007669"/>
    <property type="project" value="TreeGrafter"/>
</dbReference>
<dbReference type="GO" id="GO:0008270">
    <property type="term" value="F:zinc ion binding"/>
    <property type="evidence" value="ECO:0007669"/>
    <property type="project" value="UniProtKB-KW"/>
</dbReference>
<dbReference type="AlphaFoldDB" id="A0A0T6AZ50"/>
<dbReference type="SUPFAM" id="SSF57667">
    <property type="entry name" value="beta-beta-alpha zinc fingers"/>
    <property type="match status" value="5"/>
</dbReference>
<keyword evidence="6" id="KW-0804">Transcription</keyword>
<dbReference type="InterPro" id="IPR036236">
    <property type="entry name" value="Znf_C2H2_sf"/>
</dbReference>
<feature type="domain" description="C2H2-type" evidence="8">
    <location>
        <begin position="345"/>
        <end position="374"/>
    </location>
</feature>
<feature type="domain" description="C2H2-type" evidence="8">
    <location>
        <begin position="435"/>
        <end position="463"/>
    </location>
</feature>
<evidence type="ECO:0000256" key="7">
    <source>
        <dbReference type="PROSITE-ProRule" id="PRU00042"/>
    </source>
</evidence>
<dbReference type="GO" id="GO:0000785">
    <property type="term" value="C:chromatin"/>
    <property type="evidence" value="ECO:0007669"/>
    <property type="project" value="TreeGrafter"/>
</dbReference>
<dbReference type="InterPro" id="IPR013087">
    <property type="entry name" value="Znf_C2H2_type"/>
</dbReference>